<keyword evidence="4" id="KW-1185">Reference proteome</keyword>
<evidence type="ECO:0000313" key="4">
    <source>
        <dbReference type="Proteomes" id="UP000053029"/>
    </source>
</evidence>
<sequence length="530" mass="58426">MASLNESEGGTTAAAAGTRKRSSAATERRKLRNRLSQQAFRARQTLEINELKQQLALFSGSESDRNSRLVEENRKLKQLLWQSEKKLRSLQATLKGILDTMVESRENNFDAHTSGSGLDDDDEGLHSWTADLNMPAGLVDVEAPPAPPLNTVLNPRACPAPGSGVSSCTEMSATEMYAADRHAHTTVSSNDGSLPEDINWDADAGALALSTTTPPPAAPPVRRTPPQPSIHAPIYRNLQIMPRSNYSEHIHAYEMCAVTRYLGHRRNPDIISLNRMVSSLVSAFIKVAWCPMESWVQWTNGQDTLTKLAAWRVSPGPETFAAIPPSIQPTPLQTSVPHPPVIDWCVFPFLRDKLIQYHCADPALDEICGDIGMAYVVQADLSEFVLGAEPLVVYFNIHDIIFGMETNPAILSDADADADNANANNTHTNNSTSTALIGPKPAVKLPAPDLYTLLHTKEYAHELYRRLKIGQGLEEYLLDPVLFAKYPHLYEPSVKIAQGVPLRSRNRNSWPVPRPLDDVAMSWYRSCLAA</sequence>
<proteinExistence type="predicted"/>
<dbReference type="PANTHER" id="PTHR38116:SF9">
    <property type="entry name" value="BZIP DOMAIN-CONTAINING PROTEIN"/>
    <property type="match status" value="1"/>
</dbReference>
<dbReference type="OrthoDB" id="10261951at2759"/>
<dbReference type="VEuPathDB" id="FungiDB:Z517_05134"/>
<dbReference type="RefSeq" id="XP_013285915.1">
    <property type="nucleotide sequence ID" value="XM_013430461.1"/>
</dbReference>
<reference evidence="3 4" key="1">
    <citation type="submission" date="2015-01" db="EMBL/GenBank/DDBJ databases">
        <title>The Genome Sequence of Fonsecaea pedrosoi CBS 271.37.</title>
        <authorList>
            <consortium name="The Broad Institute Genomics Platform"/>
            <person name="Cuomo C."/>
            <person name="de Hoog S."/>
            <person name="Gorbushina A."/>
            <person name="Stielow B."/>
            <person name="Teixiera M."/>
            <person name="Abouelleil A."/>
            <person name="Chapman S.B."/>
            <person name="Priest M."/>
            <person name="Young S.K."/>
            <person name="Wortman J."/>
            <person name="Nusbaum C."/>
            <person name="Birren B."/>
        </authorList>
    </citation>
    <scope>NUCLEOTIDE SEQUENCE [LARGE SCALE GENOMIC DNA]</scope>
    <source>
        <strain evidence="3 4">CBS 271.37</strain>
    </source>
</reference>
<feature type="region of interest" description="Disordered" evidence="1">
    <location>
        <begin position="1"/>
        <end position="36"/>
    </location>
</feature>
<dbReference type="InterPro" id="IPR021833">
    <property type="entry name" value="DUF3425"/>
</dbReference>
<organism evidence="3 4">
    <name type="scientific">Fonsecaea pedrosoi CBS 271.37</name>
    <dbReference type="NCBI Taxonomy" id="1442368"/>
    <lineage>
        <taxon>Eukaryota</taxon>
        <taxon>Fungi</taxon>
        <taxon>Dikarya</taxon>
        <taxon>Ascomycota</taxon>
        <taxon>Pezizomycotina</taxon>
        <taxon>Eurotiomycetes</taxon>
        <taxon>Chaetothyriomycetidae</taxon>
        <taxon>Chaetothyriales</taxon>
        <taxon>Herpotrichiellaceae</taxon>
        <taxon>Fonsecaea</taxon>
    </lineage>
</organism>
<dbReference type="PROSITE" id="PS00036">
    <property type="entry name" value="BZIP_BASIC"/>
    <property type="match status" value="1"/>
</dbReference>
<dbReference type="GO" id="GO:0003700">
    <property type="term" value="F:DNA-binding transcription factor activity"/>
    <property type="evidence" value="ECO:0007669"/>
    <property type="project" value="InterPro"/>
</dbReference>
<dbReference type="Proteomes" id="UP000053029">
    <property type="component" value="Unassembled WGS sequence"/>
</dbReference>
<dbReference type="EMBL" id="KN846971">
    <property type="protein sequence ID" value="KIW82107.1"/>
    <property type="molecule type" value="Genomic_DNA"/>
</dbReference>
<protein>
    <recommendedName>
        <fullName evidence="2">BZIP domain-containing protein</fullName>
    </recommendedName>
</protein>
<dbReference type="GeneID" id="25304624"/>
<dbReference type="SUPFAM" id="SSF57959">
    <property type="entry name" value="Leucine zipper domain"/>
    <property type="match status" value="1"/>
</dbReference>
<name>A0A0D2F601_9EURO</name>
<dbReference type="Pfam" id="PF11905">
    <property type="entry name" value="DUF3425"/>
    <property type="match status" value="1"/>
</dbReference>
<dbReference type="Gene3D" id="1.20.5.170">
    <property type="match status" value="1"/>
</dbReference>
<dbReference type="InterPro" id="IPR004827">
    <property type="entry name" value="bZIP"/>
</dbReference>
<dbReference type="PANTHER" id="PTHR38116">
    <property type="entry name" value="CHROMOSOME 7, WHOLE GENOME SHOTGUN SEQUENCE"/>
    <property type="match status" value="1"/>
</dbReference>
<dbReference type="HOGENOM" id="CLU_038488_0_0_1"/>
<dbReference type="InterPro" id="IPR046347">
    <property type="entry name" value="bZIP_sf"/>
</dbReference>
<evidence type="ECO:0000313" key="3">
    <source>
        <dbReference type="EMBL" id="KIW82107.1"/>
    </source>
</evidence>
<dbReference type="CDD" id="cd14686">
    <property type="entry name" value="bZIP"/>
    <property type="match status" value="1"/>
</dbReference>
<feature type="domain" description="BZIP" evidence="2">
    <location>
        <begin position="28"/>
        <end position="43"/>
    </location>
</feature>
<dbReference type="AlphaFoldDB" id="A0A0D2F601"/>
<gene>
    <name evidence="3" type="ORF">Z517_05134</name>
</gene>
<evidence type="ECO:0000259" key="2">
    <source>
        <dbReference type="PROSITE" id="PS00036"/>
    </source>
</evidence>
<accession>A0A0D2F601</accession>
<evidence type="ECO:0000256" key="1">
    <source>
        <dbReference type="SAM" id="MobiDB-lite"/>
    </source>
</evidence>